<dbReference type="RefSeq" id="XP_033383204.1">
    <property type="nucleotide sequence ID" value="XM_033533238.1"/>
</dbReference>
<name>A0A6A5XNM7_9PLEO</name>
<dbReference type="GeneID" id="54290635"/>
<sequence length="172" mass="19377">MYCYEYWRSRRESDVYLVRSFARAAGVENTGRITTPQIQPSTCSIMRRVCSFANYGYSSQVAMQPLWDIDQVKRDSVLDFLNSTLPGRFYTTVNQDVISLALRKVHDYCPSPAVQRTRQSRSSYPMAIKPPTQSGNKTFHIVAVDLPGFSFRTAATQPGLGSREMGVAFDAP</sequence>
<reference evidence="1" key="1">
    <citation type="journal article" date="2020" name="Stud. Mycol.">
        <title>101 Dothideomycetes genomes: a test case for predicting lifestyles and emergence of pathogens.</title>
        <authorList>
            <person name="Haridas S."/>
            <person name="Albert R."/>
            <person name="Binder M."/>
            <person name="Bloem J."/>
            <person name="Labutti K."/>
            <person name="Salamov A."/>
            <person name="Andreopoulos B."/>
            <person name="Baker S."/>
            <person name="Barry K."/>
            <person name="Bills G."/>
            <person name="Bluhm B."/>
            <person name="Cannon C."/>
            <person name="Castanera R."/>
            <person name="Culley D."/>
            <person name="Daum C."/>
            <person name="Ezra D."/>
            <person name="Gonzalez J."/>
            <person name="Henrissat B."/>
            <person name="Kuo A."/>
            <person name="Liang C."/>
            <person name="Lipzen A."/>
            <person name="Lutzoni F."/>
            <person name="Magnuson J."/>
            <person name="Mondo S."/>
            <person name="Nolan M."/>
            <person name="Ohm R."/>
            <person name="Pangilinan J."/>
            <person name="Park H.-J."/>
            <person name="Ramirez L."/>
            <person name="Alfaro M."/>
            <person name="Sun H."/>
            <person name="Tritt A."/>
            <person name="Yoshinaga Y."/>
            <person name="Zwiers L.-H."/>
            <person name="Turgeon B."/>
            <person name="Goodwin S."/>
            <person name="Spatafora J."/>
            <person name="Crous P."/>
            <person name="Grigoriev I."/>
        </authorList>
    </citation>
    <scope>NUCLEOTIDE SEQUENCE</scope>
    <source>
        <strain evidence="1">CBS 175.79</strain>
    </source>
</reference>
<gene>
    <name evidence="1" type="ORF">BU24DRAFT_482395</name>
</gene>
<dbReference type="Proteomes" id="UP000799778">
    <property type="component" value="Unassembled WGS sequence"/>
</dbReference>
<dbReference type="AlphaFoldDB" id="A0A6A5XNM7"/>
<proteinExistence type="predicted"/>
<evidence type="ECO:0000313" key="2">
    <source>
        <dbReference type="Proteomes" id="UP000799778"/>
    </source>
</evidence>
<evidence type="ECO:0000313" key="1">
    <source>
        <dbReference type="EMBL" id="KAF2014865.1"/>
    </source>
</evidence>
<organism evidence="1 2">
    <name type="scientific">Aaosphaeria arxii CBS 175.79</name>
    <dbReference type="NCBI Taxonomy" id="1450172"/>
    <lineage>
        <taxon>Eukaryota</taxon>
        <taxon>Fungi</taxon>
        <taxon>Dikarya</taxon>
        <taxon>Ascomycota</taxon>
        <taxon>Pezizomycotina</taxon>
        <taxon>Dothideomycetes</taxon>
        <taxon>Pleosporomycetidae</taxon>
        <taxon>Pleosporales</taxon>
        <taxon>Pleosporales incertae sedis</taxon>
        <taxon>Aaosphaeria</taxon>
    </lineage>
</organism>
<dbReference type="OrthoDB" id="6431331at2759"/>
<keyword evidence="2" id="KW-1185">Reference proteome</keyword>
<accession>A0A6A5XNM7</accession>
<dbReference type="EMBL" id="ML978070">
    <property type="protein sequence ID" value="KAF2014865.1"/>
    <property type="molecule type" value="Genomic_DNA"/>
</dbReference>
<protein>
    <submittedName>
        <fullName evidence="1">Uncharacterized protein</fullName>
    </submittedName>
</protein>